<dbReference type="InterPro" id="IPR011990">
    <property type="entry name" value="TPR-like_helical_dom_sf"/>
</dbReference>
<dbReference type="Gene3D" id="1.25.40.10">
    <property type="entry name" value="Tetratricopeptide repeat domain"/>
    <property type="match status" value="1"/>
</dbReference>
<name>A0A3G8ZWM1_9ACTN</name>
<reference evidence="2 3" key="1">
    <citation type="submission" date="2018-11" db="EMBL/GenBank/DDBJ databases">
        <authorList>
            <person name="Da X."/>
        </authorList>
    </citation>
    <scope>NUCLEOTIDE SEQUENCE [LARGE SCALE GENOMIC DNA]</scope>
    <source>
        <strain evidence="2 3">S14-144</strain>
    </source>
</reference>
<dbReference type="OrthoDB" id="4485518at2"/>
<keyword evidence="1" id="KW-0472">Membrane</keyword>
<evidence type="ECO:0000313" key="3">
    <source>
        <dbReference type="Proteomes" id="UP000268084"/>
    </source>
</evidence>
<evidence type="ECO:0008006" key="4">
    <source>
        <dbReference type="Google" id="ProtNLM"/>
    </source>
</evidence>
<dbReference type="RefSeq" id="WP_124798991.1">
    <property type="nucleotide sequence ID" value="NZ_CP034170.1"/>
</dbReference>
<evidence type="ECO:0000313" key="2">
    <source>
        <dbReference type="EMBL" id="AZI58081.1"/>
    </source>
</evidence>
<keyword evidence="1" id="KW-0812">Transmembrane</keyword>
<proteinExistence type="predicted"/>
<dbReference type="AlphaFoldDB" id="A0A3G8ZWM1"/>
<keyword evidence="1" id="KW-1133">Transmembrane helix</keyword>
<keyword evidence="3" id="KW-1185">Reference proteome</keyword>
<feature type="transmembrane region" description="Helical" evidence="1">
    <location>
        <begin position="7"/>
        <end position="29"/>
    </location>
</feature>
<organism evidence="2 3">
    <name type="scientific">Nakamurella antarctica</name>
    <dbReference type="NCBI Taxonomy" id="1902245"/>
    <lineage>
        <taxon>Bacteria</taxon>
        <taxon>Bacillati</taxon>
        <taxon>Actinomycetota</taxon>
        <taxon>Actinomycetes</taxon>
        <taxon>Nakamurellales</taxon>
        <taxon>Nakamurellaceae</taxon>
        <taxon>Nakamurella</taxon>
    </lineage>
</organism>
<dbReference type="Proteomes" id="UP000268084">
    <property type="component" value="Chromosome"/>
</dbReference>
<dbReference type="EMBL" id="CP034170">
    <property type="protein sequence ID" value="AZI58081.1"/>
    <property type="molecule type" value="Genomic_DNA"/>
</dbReference>
<reference evidence="2 3" key="2">
    <citation type="submission" date="2018-12" db="EMBL/GenBank/DDBJ databases">
        <title>Nakamurella antarcticus sp. nov., isolated from Antarctica South Shetland Islands soil.</title>
        <authorList>
            <person name="Peng F."/>
        </authorList>
    </citation>
    <scope>NUCLEOTIDE SEQUENCE [LARGE SCALE GENOMIC DNA]</scope>
    <source>
        <strain evidence="2 3">S14-144</strain>
    </source>
</reference>
<dbReference type="KEGG" id="nak:EH165_07945"/>
<sequence length="150" mass="16555">MKAKITVGVLTVVLILYFVLIGDKALIFIREGTVVGWGLAVAAVLLPIVGAVLLAFELRFGWRTQHMGRELAAQGGLPEASDLPTTPSGRIDKKAAAERFDVFRHEAEAAPDDWRSWFRLADAYDVAGDRKRARGSMRKAIELRYAKETS</sequence>
<accession>A0A3G8ZWM1</accession>
<feature type="transmembrane region" description="Helical" evidence="1">
    <location>
        <begin position="35"/>
        <end position="56"/>
    </location>
</feature>
<protein>
    <recommendedName>
        <fullName evidence="4">Tetratricopeptide repeat-containing protein</fullName>
    </recommendedName>
</protein>
<evidence type="ECO:0000256" key="1">
    <source>
        <dbReference type="SAM" id="Phobius"/>
    </source>
</evidence>
<gene>
    <name evidence="2" type="ORF">EH165_07945</name>
</gene>